<keyword evidence="3" id="KW-0238">DNA-binding</keyword>
<dbReference type="PANTHER" id="PTHR30408:SF12">
    <property type="entry name" value="TYPE I RESTRICTION ENZYME MJAVIII SPECIFICITY SUBUNIT"/>
    <property type="match status" value="1"/>
</dbReference>
<dbReference type="InterPro" id="IPR044946">
    <property type="entry name" value="Restrct_endonuc_typeI_TRD_sf"/>
</dbReference>
<protein>
    <submittedName>
        <fullName evidence="6">Restriction endonuclease subunit S</fullName>
    </submittedName>
</protein>
<keyword evidence="6" id="KW-0378">Hydrolase</keyword>
<keyword evidence="6" id="KW-0540">Nuclease</keyword>
<comment type="caution">
    <text evidence="6">The sequence shown here is derived from an EMBL/GenBank/DDBJ whole genome shotgun (WGS) entry which is preliminary data.</text>
</comment>
<proteinExistence type="inferred from homology"/>
<reference evidence="6" key="1">
    <citation type="submission" date="2021-10" db="EMBL/GenBank/DDBJ databases">
        <title>Tamlana sargassums sp. nov., and Tamlana laminarinivorans sp. nov., two new bacteria isolated from the brown alga.</title>
        <authorList>
            <person name="Li J."/>
        </authorList>
    </citation>
    <scope>NUCLEOTIDE SEQUENCE</scope>
    <source>
        <strain evidence="6">62-3</strain>
    </source>
</reference>
<dbReference type="GO" id="GO:0009307">
    <property type="term" value="P:DNA restriction-modification system"/>
    <property type="evidence" value="ECO:0007669"/>
    <property type="project" value="UniProtKB-KW"/>
</dbReference>
<comment type="similarity">
    <text evidence="1">Belongs to the type-I restriction system S methylase family.</text>
</comment>
<dbReference type="InterPro" id="IPR000055">
    <property type="entry name" value="Restrct_endonuc_typeI_TRD"/>
</dbReference>
<keyword evidence="4" id="KW-0175">Coiled coil</keyword>
<dbReference type="SUPFAM" id="SSF116734">
    <property type="entry name" value="DNA methylase specificity domain"/>
    <property type="match status" value="2"/>
</dbReference>
<dbReference type="GO" id="GO:0004519">
    <property type="term" value="F:endonuclease activity"/>
    <property type="evidence" value="ECO:0007669"/>
    <property type="project" value="UniProtKB-KW"/>
</dbReference>
<keyword evidence="6" id="KW-0255">Endonuclease</keyword>
<evidence type="ECO:0000256" key="2">
    <source>
        <dbReference type="ARBA" id="ARBA00022747"/>
    </source>
</evidence>
<dbReference type="CDD" id="cd17263">
    <property type="entry name" value="RMtype1_S_AbaB8300I-TRD1-CR1_like"/>
    <property type="match status" value="1"/>
</dbReference>
<dbReference type="Proteomes" id="UP001139286">
    <property type="component" value="Unassembled WGS sequence"/>
</dbReference>
<dbReference type="PANTHER" id="PTHR30408">
    <property type="entry name" value="TYPE-1 RESTRICTION ENZYME ECOKI SPECIFICITY PROTEIN"/>
    <property type="match status" value="1"/>
</dbReference>
<feature type="coiled-coil region" evidence="4">
    <location>
        <begin position="188"/>
        <end position="215"/>
    </location>
</feature>
<dbReference type="Gene3D" id="3.90.220.20">
    <property type="entry name" value="DNA methylase specificity domains"/>
    <property type="match status" value="2"/>
</dbReference>
<evidence type="ECO:0000256" key="1">
    <source>
        <dbReference type="ARBA" id="ARBA00010923"/>
    </source>
</evidence>
<dbReference type="Pfam" id="PF01420">
    <property type="entry name" value="Methylase_S"/>
    <property type="match status" value="2"/>
</dbReference>
<accession>A0A9X1I665</accession>
<sequence length="399" mass="46063">MAAQNNNTNVMASHDTIALKAPKRLVPQLRFKEFDGEWNEKTLKEVTKINQGLQIAIADRYLEPIENAHFYITNEFLKEGSTKKYYILNPPESVLCEEKDILMTRTGNTGQVVTGVKGAFHNNFFKIKFDSHVDKDFLFFFLNSHRTQHTILKLAGTSTIPDLNHGDFYRIKINLPSLPEQQKIAQFLTAVDSKLQQLNQKKELLEQYKKGVMQQLFSQQLRFKQDNGSDYPNWEEKKLGDVSYITTGSSNRVDSSLDGEYTFFDRSEDIRTSSIYLFDDEAVIVPGEGQDFIPKYFIGKFDLHQRTYAIMKFENCLGKFIYYHLVQHPNYLLSQSVGSTVKSLRLPMFKKMKINFPSTEEQQKIASYLSAIDTKIATVTQQIEATQQFKKGLLQQMFV</sequence>
<keyword evidence="7" id="KW-1185">Reference proteome</keyword>
<organism evidence="6 7">
    <name type="scientific">Neotamlana sargassicola</name>
    <dbReference type="NCBI Taxonomy" id="2883125"/>
    <lineage>
        <taxon>Bacteria</taxon>
        <taxon>Pseudomonadati</taxon>
        <taxon>Bacteroidota</taxon>
        <taxon>Flavobacteriia</taxon>
        <taxon>Flavobacteriales</taxon>
        <taxon>Flavobacteriaceae</taxon>
        <taxon>Neotamlana</taxon>
    </lineage>
</organism>
<evidence type="ECO:0000256" key="4">
    <source>
        <dbReference type="SAM" id="Coils"/>
    </source>
</evidence>
<dbReference type="EMBL" id="JAJAPX010000003">
    <property type="protein sequence ID" value="MCB4808575.1"/>
    <property type="molecule type" value="Genomic_DNA"/>
</dbReference>
<evidence type="ECO:0000259" key="5">
    <source>
        <dbReference type="Pfam" id="PF01420"/>
    </source>
</evidence>
<gene>
    <name evidence="6" type="ORF">LG651_09950</name>
</gene>
<dbReference type="GO" id="GO:0003677">
    <property type="term" value="F:DNA binding"/>
    <property type="evidence" value="ECO:0007669"/>
    <property type="project" value="UniProtKB-KW"/>
</dbReference>
<dbReference type="Gene3D" id="1.10.287.1120">
    <property type="entry name" value="Bipartite methylase S protein"/>
    <property type="match status" value="1"/>
</dbReference>
<keyword evidence="2" id="KW-0680">Restriction system</keyword>
<feature type="domain" description="Type I restriction modification DNA specificity" evidence="5">
    <location>
        <begin position="37"/>
        <end position="206"/>
    </location>
</feature>
<feature type="domain" description="Type I restriction modification DNA specificity" evidence="5">
    <location>
        <begin position="233"/>
        <end position="384"/>
    </location>
</feature>
<evidence type="ECO:0000256" key="3">
    <source>
        <dbReference type="ARBA" id="ARBA00023125"/>
    </source>
</evidence>
<dbReference type="RefSeq" id="WP_226695973.1">
    <property type="nucleotide sequence ID" value="NZ_JAJAPX010000003.1"/>
</dbReference>
<evidence type="ECO:0000313" key="6">
    <source>
        <dbReference type="EMBL" id="MCB4808575.1"/>
    </source>
</evidence>
<dbReference type="AlphaFoldDB" id="A0A9X1I665"/>
<dbReference type="InterPro" id="IPR052021">
    <property type="entry name" value="Type-I_RS_S_subunit"/>
</dbReference>
<name>A0A9X1I665_9FLAO</name>
<evidence type="ECO:0000313" key="7">
    <source>
        <dbReference type="Proteomes" id="UP001139286"/>
    </source>
</evidence>